<dbReference type="Pfam" id="PF09861">
    <property type="entry name" value="Lar_N"/>
    <property type="match status" value="1"/>
</dbReference>
<dbReference type="InterPro" id="IPR018657">
    <property type="entry name" value="LarA-like_N"/>
</dbReference>
<dbReference type="EMBL" id="SOAZ01000013">
    <property type="protein sequence ID" value="TDT56492.1"/>
    <property type="molecule type" value="Genomic_DNA"/>
</dbReference>
<dbReference type="AlphaFoldDB" id="A0A4R7KNR6"/>
<dbReference type="GO" id="GO:0050043">
    <property type="term" value="F:lactate racemase activity"/>
    <property type="evidence" value="ECO:0007669"/>
    <property type="project" value="InterPro"/>
</dbReference>
<evidence type="ECO:0000259" key="2">
    <source>
        <dbReference type="Pfam" id="PF21113"/>
    </source>
</evidence>
<dbReference type="Gene3D" id="3.90.226.30">
    <property type="match status" value="1"/>
</dbReference>
<dbReference type="OrthoDB" id="9770545at2"/>
<organism evidence="3 4">
    <name type="scientific">Fonticella tunisiensis</name>
    <dbReference type="NCBI Taxonomy" id="1096341"/>
    <lineage>
        <taxon>Bacteria</taxon>
        <taxon>Bacillati</taxon>
        <taxon>Bacillota</taxon>
        <taxon>Clostridia</taxon>
        <taxon>Eubacteriales</taxon>
        <taxon>Clostridiaceae</taxon>
        <taxon>Fonticella</taxon>
    </lineage>
</organism>
<evidence type="ECO:0000259" key="1">
    <source>
        <dbReference type="Pfam" id="PF09861"/>
    </source>
</evidence>
<keyword evidence="4" id="KW-1185">Reference proteome</keyword>
<evidence type="ECO:0000313" key="4">
    <source>
        <dbReference type="Proteomes" id="UP000295325"/>
    </source>
</evidence>
<reference evidence="3 4" key="1">
    <citation type="submission" date="2019-03" db="EMBL/GenBank/DDBJ databases">
        <title>Genomic Encyclopedia of Type Strains, Phase IV (KMG-IV): sequencing the most valuable type-strain genomes for metagenomic binning, comparative biology and taxonomic classification.</title>
        <authorList>
            <person name="Goeker M."/>
        </authorList>
    </citation>
    <scope>NUCLEOTIDE SEQUENCE [LARGE SCALE GENOMIC DNA]</scope>
    <source>
        <strain evidence="3 4">DSM 24455</strain>
    </source>
</reference>
<gene>
    <name evidence="3" type="ORF">EDD71_11335</name>
</gene>
<feature type="domain" description="Lactate racemase C-terminal" evidence="2">
    <location>
        <begin position="268"/>
        <end position="409"/>
    </location>
</feature>
<dbReference type="Proteomes" id="UP000295325">
    <property type="component" value="Unassembled WGS sequence"/>
</dbReference>
<name>A0A4R7KNR6_9CLOT</name>
<protein>
    <submittedName>
        <fullName evidence="3">Nickel-dependent lactate racemase</fullName>
    </submittedName>
</protein>
<dbReference type="PANTHER" id="PTHR33171">
    <property type="entry name" value="LAR_N DOMAIN-CONTAINING PROTEIN"/>
    <property type="match status" value="1"/>
</dbReference>
<dbReference type="NCBIfam" id="NF033504">
    <property type="entry name" value="Ni_dep_LarA"/>
    <property type="match status" value="1"/>
</dbReference>
<proteinExistence type="predicted"/>
<dbReference type="InterPro" id="IPR048520">
    <property type="entry name" value="LarA_C"/>
</dbReference>
<dbReference type="PANTHER" id="PTHR33171:SF17">
    <property type="entry name" value="LARA-LIKE N-TERMINAL DOMAIN-CONTAINING PROTEIN"/>
    <property type="match status" value="1"/>
</dbReference>
<dbReference type="InterPro" id="IPR048068">
    <property type="entry name" value="LarA-like"/>
</dbReference>
<sequence>MEYSIGFGKTRMTFNIDSKNFLGELLPNKVEIGLTGVEEVKRAIENPINSKRLRDIVKPGEKVVIITSDITRPMPSKLVLPIVLEELYWAGVSDKDITIVFALGSHRFHTEEEKKYLVGEEIYNKISCIDSDSKDYIHLGYTKNGTPVDIFRPVVEADRRICLGNIEYHYFAGYSGGAKAIMPGVSTRQAIQANHSRMVEDEARAGNITTNPVRIDIDAVENFVPIDFIVNVVLNEKKEIIKAVAGHYIDAHREGCRFLDTFYKINIKEKADIVIASAGGYPKDLNLYQAQKALDNAKNAVRKGGIIILVASCKEGLGEKVFEEWILEAKEPGKLIERIKKNFRLGGHKAAAIAMVLQNAKIYLVSDLEHDFVKSIFMEPFSDVQSALDRAYEELGSDSKVLLMPVGGSALPVLER</sequence>
<dbReference type="InterPro" id="IPR047926">
    <property type="entry name" value="Ni_dep_LarA"/>
</dbReference>
<accession>A0A4R7KNR6</accession>
<evidence type="ECO:0000313" key="3">
    <source>
        <dbReference type="EMBL" id="TDT56492.1"/>
    </source>
</evidence>
<comment type="caution">
    <text evidence="3">The sequence shown here is derived from an EMBL/GenBank/DDBJ whole genome shotgun (WGS) entry which is preliminary data.</text>
</comment>
<dbReference type="RefSeq" id="WP_133628382.1">
    <property type="nucleotide sequence ID" value="NZ_SOAZ01000013.1"/>
</dbReference>
<dbReference type="Pfam" id="PF21113">
    <property type="entry name" value="LarA_C"/>
    <property type="match status" value="1"/>
</dbReference>
<dbReference type="InterPro" id="IPR043166">
    <property type="entry name" value="LarA-like_C"/>
</dbReference>
<dbReference type="Gene3D" id="3.40.50.11440">
    <property type="match status" value="1"/>
</dbReference>
<feature type="domain" description="LarA-like N-terminal" evidence="1">
    <location>
        <begin position="7"/>
        <end position="204"/>
    </location>
</feature>